<dbReference type="EMBL" id="LR794158">
    <property type="protein sequence ID" value="CAB3976422.1"/>
    <property type="molecule type" value="Genomic_DNA"/>
</dbReference>
<dbReference type="KEGG" id="acil:ESZ_00228"/>
<dbReference type="RefSeq" id="WP_176604950.1">
    <property type="nucleotide sequence ID" value="NZ_LR794158.1"/>
</dbReference>
<dbReference type="PANTHER" id="PTHR10681">
    <property type="entry name" value="THIOREDOXIN PEROXIDASE"/>
    <property type="match status" value="1"/>
</dbReference>
<evidence type="ECO:0000259" key="6">
    <source>
        <dbReference type="PROSITE" id="PS51352"/>
    </source>
</evidence>
<comment type="function">
    <text evidence="4">Thiol-specific peroxidase that catalyzes the reduction of hydrogen peroxide and organic hydroperoxides to water and alcohols, respectively. Plays a role in cell protection against oxidative stress by detoxifying peroxides.</text>
</comment>
<keyword evidence="7" id="KW-0575">Peroxidase</keyword>
<proteinExistence type="inferred from homology"/>
<dbReference type="PANTHER" id="PTHR10681:SF128">
    <property type="entry name" value="THIOREDOXIN-DEPENDENT PEROXIDE REDUCTASE, MITOCHONDRIAL"/>
    <property type="match status" value="1"/>
</dbReference>
<dbReference type="InterPro" id="IPR024706">
    <property type="entry name" value="Peroxiredoxin_AhpC-typ"/>
</dbReference>
<organism evidence="7 8">
    <name type="scientific">Candidatus Azoamicus ciliaticola</name>
    <dbReference type="NCBI Taxonomy" id="2652803"/>
    <lineage>
        <taxon>Bacteria</taxon>
        <taxon>Pseudomonadati</taxon>
        <taxon>Pseudomonadota</taxon>
        <taxon>Gammaproteobacteria</taxon>
        <taxon>Candidatus Azoamicaceae</taxon>
        <taxon>Candidatus Azoamicus</taxon>
    </lineage>
</organism>
<evidence type="ECO:0000256" key="1">
    <source>
        <dbReference type="ARBA" id="ARBA00009796"/>
    </source>
</evidence>
<keyword evidence="8" id="KW-1185">Reference proteome</keyword>
<dbReference type="InterPro" id="IPR036249">
    <property type="entry name" value="Thioredoxin-like_sf"/>
</dbReference>
<dbReference type="AlphaFoldDB" id="A0A6J5JY20"/>
<gene>
    <name evidence="7" type="primary">ahpC</name>
    <name evidence="7" type="ORF">ESZ_00228</name>
</gene>
<keyword evidence="2 7" id="KW-0560">Oxidoreductase</keyword>
<dbReference type="Pfam" id="PF00578">
    <property type="entry name" value="AhpC-TSA"/>
    <property type="match status" value="1"/>
</dbReference>
<comment type="similarity">
    <text evidence="1">Belongs to the peroxiredoxin family. AhpC/Prx1 subfamily.</text>
</comment>
<dbReference type="SUPFAM" id="SSF52833">
    <property type="entry name" value="Thioredoxin-like"/>
    <property type="match status" value="1"/>
</dbReference>
<dbReference type="GO" id="GO:0006979">
    <property type="term" value="P:response to oxidative stress"/>
    <property type="evidence" value="ECO:0007669"/>
    <property type="project" value="TreeGrafter"/>
</dbReference>
<evidence type="ECO:0000256" key="4">
    <source>
        <dbReference type="ARBA" id="ARBA00037420"/>
    </source>
</evidence>
<dbReference type="GO" id="GO:0033554">
    <property type="term" value="P:cellular response to stress"/>
    <property type="evidence" value="ECO:0007669"/>
    <property type="project" value="TreeGrafter"/>
</dbReference>
<dbReference type="Proteomes" id="UP000509549">
    <property type="component" value="Chromosome"/>
</dbReference>
<dbReference type="GO" id="GO:0008379">
    <property type="term" value="F:thioredoxin peroxidase activity"/>
    <property type="evidence" value="ECO:0007669"/>
    <property type="project" value="TreeGrafter"/>
</dbReference>
<dbReference type="CDD" id="cd03015">
    <property type="entry name" value="PRX_Typ2cys"/>
    <property type="match status" value="1"/>
</dbReference>
<dbReference type="GO" id="GO:0005829">
    <property type="term" value="C:cytosol"/>
    <property type="evidence" value="ECO:0007669"/>
    <property type="project" value="TreeGrafter"/>
</dbReference>
<evidence type="ECO:0000256" key="5">
    <source>
        <dbReference type="PIRSR" id="PIRSR000239-1"/>
    </source>
</evidence>
<dbReference type="InterPro" id="IPR013766">
    <property type="entry name" value="Thioredoxin_domain"/>
</dbReference>
<evidence type="ECO:0000256" key="3">
    <source>
        <dbReference type="ARBA" id="ARBA00032824"/>
    </source>
</evidence>
<evidence type="ECO:0000313" key="7">
    <source>
        <dbReference type="EMBL" id="CAB3976422.1"/>
    </source>
</evidence>
<dbReference type="GO" id="GO:0045454">
    <property type="term" value="P:cell redox homeostasis"/>
    <property type="evidence" value="ECO:0007669"/>
    <property type="project" value="TreeGrafter"/>
</dbReference>
<accession>A0A6J5JY20</accession>
<reference evidence="7 8" key="1">
    <citation type="submission" date="2020-04" db="EMBL/GenBank/DDBJ databases">
        <authorList>
            <person name="Graf S J."/>
        </authorList>
    </citation>
    <scope>NUCLEOTIDE SEQUENCE [LARGE SCALE GENOMIC DNA]</scope>
    <source>
        <strain evidence="7">1</strain>
    </source>
</reference>
<feature type="domain" description="Thioredoxin" evidence="6">
    <location>
        <begin position="3"/>
        <end position="165"/>
    </location>
</feature>
<dbReference type="PIRSF" id="PIRSF000239">
    <property type="entry name" value="AHPC"/>
    <property type="match status" value="1"/>
</dbReference>
<protein>
    <recommendedName>
        <fullName evidence="3">Thioredoxin peroxidase</fullName>
    </recommendedName>
</protein>
<sequence length="202" mass="22690">MKNFIGKKFIDFTIPAVMANGSINKNFNFYKETENKNILIFFYPMDFTFVCPSELIAINNRINDFKSRNVEVLGISVDSCYSHNAWIKTSLENGGLGGSLNYVLLSDIKKDISSYLGILDDISGVSYRASFVLDVFKTVRVQHINDFPIGRNIDEYVRLFDAISFYNEYGNVCQAGWVSGSSGIKPSSDGIGSFLKSNYKNL</sequence>
<dbReference type="Gene3D" id="3.40.30.10">
    <property type="entry name" value="Glutaredoxin"/>
    <property type="match status" value="1"/>
</dbReference>
<name>A0A6J5JY20_9GAMM</name>
<dbReference type="GO" id="GO:0042744">
    <property type="term" value="P:hydrogen peroxide catabolic process"/>
    <property type="evidence" value="ECO:0007669"/>
    <property type="project" value="TreeGrafter"/>
</dbReference>
<evidence type="ECO:0000313" key="8">
    <source>
        <dbReference type="Proteomes" id="UP000509549"/>
    </source>
</evidence>
<dbReference type="InterPro" id="IPR050217">
    <property type="entry name" value="Peroxiredoxin"/>
</dbReference>
<evidence type="ECO:0000256" key="2">
    <source>
        <dbReference type="ARBA" id="ARBA00023002"/>
    </source>
</evidence>
<dbReference type="InterPro" id="IPR000866">
    <property type="entry name" value="AhpC/TSA"/>
</dbReference>
<dbReference type="PROSITE" id="PS51352">
    <property type="entry name" value="THIOREDOXIN_2"/>
    <property type="match status" value="1"/>
</dbReference>
<feature type="active site" description="Cysteine sulfenic acid (-SOH) intermediate; for peroxidase activity" evidence="5">
    <location>
        <position position="51"/>
    </location>
</feature>